<proteinExistence type="predicted"/>
<keyword evidence="2" id="KW-1185">Reference proteome</keyword>
<name>G0QTC4_ICHMU</name>
<dbReference type="RefSeq" id="XP_004035045.1">
    <property type="nucleotide sequence ID" value="XM_004034997.1"/>
</dbReference>
<evidence type="ECO:0000313" key="1">
    <source>
        <dbReference type="EMBL" id="EGR31559.1"/>
    </source>
</evidence>
<dbReference type="AlphaFoldDB" id="G0QTC4"/>
<protein>
    <submittedName>
        <fullName evidence="1">Uncharacterized protein</fullName>
    </submittedName>
</protein>
<sequence length="275" mass="33019">MTNYYSNINNAYNINNILPVSHSQYVSNNNSFNSFIQITQKYPQSQLLFQKKNNQAEIFNYDNQVPSFYLNSPNYKQNINRQINFYSPTSIDRSFISFVSNNLKEKQQVTQSVQKQHIQEDQQDLESQDSKDYFYDNYLSLPQIGIYKRFNMKKRKQKSQAQQQKQYTDQNTIFMVENLQQLAKYEKLIEQSKINFQQSIGQTDTLFDIIQQGKQKQSISLYEFMNLAHNFNINMTQVQVENIFMRILNNKYQQIKYFIKKMFIYIIKNQILKKN</sequence>
<evidence type="ECO:0000313" key="2">
    <source>
        <dbReference type="Proteomes" id="UP000008983"/>
    </source>
</evidence>
<dbReference type="GeneID" id="14907678"/>
<gene>
    <name evidence="1" type="ORF">IMG5_107790</name>
</gene>
<reference evidence="1 2" key="1">
    <citation type="submission" date="2011-07" db="EMBL/GenBank/DDBJ databases">
        <authorList>
            <person name="Coyne R."/>
            <person name="Brami D."/>
            <person name="Johnson J."/>
            <person name="Hostetler J."/>
            <person name="Hannick L."/>
            <person name="Clark T."/>
            <person name="Cassidy-Hanley D."/>
            <person name="Inman J."/>
        </authorList>
    </citation>
    <scope>NUCLEOTIDE SEQUENCE [LARGE SCALE GENOMIC DNA]</scope>
    <source>
        <strain evidence="1 2">G5</strain>
    </source>
</reference>
<dbReference type="InParanoid" id="G0QTC4"/>
<dbReference type="EMBL" id="GL983849">
    <property type="protein sequence ID" value="EGR31559.1"/>
    <property type="molecule type" value="Genomic_DNA"/>
</dbReference>
<accession>G0QTC4</accession>
<organism evidence="1 2">
    <name type="scientific">Ichthyophthirius multifiliis</name>
    <name type="common">White spot disease agent</name>
    <name type="synonym">Ich</name>
    <dbReference type="NCBI Taxonomy" id="5932"/>
    <lineage>
        <taxon>Eukaryota</taxon>
        <taxon>Sar</taxon>
        <taxon>Alveolata</taxon>
        <taxon>Ciliophora</taxon>
        <taxon>Intramacronucleata</taxon>
        <taxon>Oligohymenophorea</taxon>
        <taxon>Hymenostomatida</taxon>
        <taxon>Ophryoglenina</taxon>
        <taxon>Ichthyophthirius</taxon>
    </lineage>
</organism>
<dbReference type="Proteomes" id="UP000008983">
    <property type="component" value="Unassembled WGS sequence"/>
</dbReference>